<dbReference type="InterPro" id="IPR010559">
    <property type="entry name" value="Sig_transdc_His_kin_internal"/>
</dbReference>
<dbReference type="Gene3D" id="3.30.565.10">
    <property type="entry name" value="Histidine kinase-like ATPase, C-terminal domain"/>
    <property type="match status" value="1"/>
</dbReference>
<evidence type="ECO:0000256" key="1">
    <source>
        <dbReference type="SAM" id="Phobius"/>
    </source>
</evidence>
<gene>
    <name evidence="4" type="ORF">ACFS29_06595</name>
</gene>
<dbReference type="Pfam" id="PF02518">
    <property type="entry name" value="HATPase_c"/>
    <property type="match status" value="1"/>
</dbReference>
<feature type="transmembrane region" description="Helical" evidence="1">
    <location>
        <begin position="762"/>
        <end position="783"/>
    </location>
</feature>
<evidence type="ECO:0000259" key="3">
    <source>
        <dbReference type="Pfam" id="PF06580"/>
    </source>
</evidence>
<dbReference type="PANTHER" id="PTHR34220:SF7">
    <property type="entry name" value="SENSOR HISTIDINE KINASE YPDA"/>
    <property type="match status" value="1"/>
</dbReference>
<evidence type="ECO:0000259" key="2">
    <source>
        <dbReference type="Pfam" id="PF02518"/>
    </source>
</evidence>
<dbReference type="SUPFAM" id="SSF50998">
    <property type="entry name" value="Quinoprotein alcohol dehydrogenase-like"/>
    <property type="match status" value="1"/>
</dbReference>
<keyword evidence="1" id="KW-0812">Transmembrane</keyword>
<dbReference type="InterPro" id="IPR015943">
    <property type="entry name" value="WD40/YVTN_repeat-like_dom_sf"/>
</dbReference>
<evidence type="ECO:0000313" key="5">
    <source>
        <dbReference type="Proteomes" id="UP001597548"/>
    </source>
</evidence>
<dbReference type="InterPro" id="IPR011047">
    <property type="entry name" value="Quinoprotein_ADH-like_sf"/>
</dbReference>
<evidence type="ECO:0000313" key="4">
    <source>
        <dbReference type="EMBL" id="MFD2915301.1"/>
    </source>
</evidence>
<dbReference type="SUPFAM" id="SSF63829">
    <property type="entry name" value="Calcium-dependent phosphotriesterase"/>
    <property type="match status" value="1"/>
</dbReference>
<dbReference type="InterPro" id="IPR013783">
    <property type="entry name" value="Ig-like_fold"/>
</dbReference>
<dbReference type="InterPro" id="IPR050640">
    <property type="entry name" value="Bact_2-comp_sensor_kinase"/>
</dbReference>
<keyword evidence="1" id="KW-0472">Membrane</keyword>
<reference evidence="5" key="1">
    <citation type="journal article" date="2019" name="Int. J. Syst. Evol. Microbiol.">
        <title>The Global Catalogue of Microorganisms (GCM) 10K type strain sequencing project: providing services to taxonomists for standard genome sequencing and annotation.</title>
        <authorList>
            <consortium name="The Broad Institute Genomics Platform"/>
            <consortium name="The Broad Institute Genome Sequencing Center for Infectious Disease"/>
            <person name="Wu L."/>
            <person name="Ma J."/>
        </authorList>
    </citation>
    <scope>NUCLEOTIDE SEQUENCE [LARGE SCALE GENOMIC DNA]</scope>
    <source>
        <strain evidence="5">KCTC 32514</strain>
    </source>
</reference>
<dbReference type="InterPro" id="IPR011110">
    <property type="entry name" value="Reg_prop"/>
</dbReference>
<feature type="domain" description="Histidine kinase/HSP90-like ATPase" evidence="2">
    <location>
        <begin position="906"/>
        <end position="1007"/>
    </location>
</feature>
<proteinExistence type="predicted"/>
<accession>A0ABW5ZSF8</accession>
<dbReference type="PANTHER" id="PTHR34220">
    <property type="entry name" value="SENSOR HISTIDINE KINASE YPDA"/>
    <property type="match status" value="1"/>
</dbReference>
<keyword evidence="5" id="KW-1185">Reference proteome</keyword>
<keyword evidence="1" id="KW-1133">Transmembrane helix</keyword>
<name>A0ABW5ZSF8_9FLAO</name>
<dbReference type="Gene3D" id="2.130.10.10">
    <property type="entry name" value="YVTN repeat-like/Quinoprotein amine dehydrogenase"/>
    <property type="match status" value="3"/>
</dbReference>
<dbReference type="Proteomes" id="UP001597548">
    <property type="component" value="Unassembled WGS sequence"/>
</dbReference>
<organism evidence="4 5">
    <name type="scientific">Psychroserpens luteus</name>
    <dbReference type="NCBI Taxonomy" id="1434066"/>
    <lineage>
        <taxon>Bacteria</taxon>
        <taxon>Pseudomonadati</taxon>
        <taxon>Bacteroidota</taxon>
        <taxon>Flavobacteriia</taxon>
        <taxon>Flavobacteriales</taxon>
        <taxon>Flavobacteriaceae</taxon>
        <taxon>Psychroserpens</taxon>
    </lineage>
</organism>
<feature type="domain" description="Signal transduction histidine kinase internal region" evidence="3">
    <location>
        <begin position="807"/>
        <end position="882"/>
    </location>
</feature>
<dbReference type="Pfam" id="PF06580">
    <property type="entry name" value="His_kinase"/>
    <property type="match status" value="1"/>
</dbReference>
<dbReference type="Pfam" id="PF07494">
    <property type="entry name" value="Reg_prop"/>
    <property type="match status" value="1"/>
</dbReference>
<protein>
    <submittedName>
        <fullName evidence="4">Two-component regulator propeller domain-containing protein</fullName>
    </submittedName>
</protein>
<sequence>MKPKIIYNLFLFFFGIFFGNQYATNAQNKQLQSLTLEDGLPQSQVYAITQDEKGYLWLGTQGGGLARFDGKIFKVYNETNGIASNYINAIQSQNDTLYIGTKRGLSIKLKQKFLNIETPDVNKIYSFKGQMILLTAKGVYSVDKIGVVNKINLDPEIDDFIVNDLIHFDNNFWVATQNGLWKFDGQISSPKHIEKLEKGDFKTIVGFENKMIASTFNDGTIVFDSREFDDQILIREPLRINSATLINNQLWIGTQNDGVSVIDTKSWSENLVLNTSNGLSVPVVKQVFKDKQSNIWIATSGGGLYKYFQNSFKHFNTETGLNGNRVYAVHHSNKAIWISNSEAGLIKIDNYGVHDIDIPEAFSEVKIKTIASDNSGNIWAGSDGRGVLFKGKTIRDSIVIDTILKTTVKLPKEIKVTKVLSTDNGFPFDWIRKIQVSNNVIYAATYSSGIVKFNYSPKIDSLKVYKTYAKADGIEDLYIMDMVKDNENRLWYATKNGHLGYVFNDKVTHLGRILEQNVQINSIVFKNETLYLGTAGKGVWWSNDENFSSFKKLEGVKKGASENIYQLIFDDQDYLWVGTERGVDKLELDKDNIIKDAFFFGRNDGFLGIETCLNAVDKDDNGHLWFGALFGLTEYQPTDIIQDTEKPKLFLEDVKVEFQSIDSLDFSVWTNSKNILKLSPDQKQMSFSFKTVDLDHPNGVEYRYKLNDNDWSPWSKNNIQDLPELNFGAHDFYVQSRNHRWKESEPLKFSFFIESPLHKKPWFQWLLIGVAILVLAFLVYQYIKRLKRRNSEDKKRLELENHLLTLEQKALRLQMNPHFIFNVLNGIKAMAPTKPEKMNETVNSFATLLRETLVNSRKDTISLDQEIKTIRHYIEVERLMVEKPFEYKIDLKTDLDAEEILIPPMLIQPFVENAIRHGILKGPREGELIIEFTNNDDFLKVTIIDNGVGIFSSQQQKPKTDHQSMALTVTKERLESISGANALEMTEIKLKDGSIGGTTIVFKIPLETDY</sequence>
<comment type="caution">
    <text evidence="4">The sequence shown here is derived from an EMBL/GenBank/DDBJ whole genome shotgun (WGS) entry which is preliminary data.</text>
</comment>
<dbReference type="Gene3D" id="2.60.40.10">
    <property type="entry name" value="Immunoglobulins"/>
    <property type="match status" value="1"/>
</dbReference>
<dbReference type="SUPFAM" id="SSF55874">
    <property type="entry name" value="ATPase domain of HSP90 chaperone/DNA topoisomerase II/histidine kinase"/>
    <property type="match status" value="1"/>
</dbReference>
<dbReference type="InterPro" id="IPR036890">
    <property type="entry name" value="HATPase_C_sf"/>
</dbReference>
<dbReference type="InterPro" id="IPR003594">
    <property type="entry name" value="HATPase_dom"/>
</dbReference>
<dbReference type="RefSeq" id="WP_194508774.1">
    <property type="nucleotide sequence ID" value="NZ_JADILU010000005.1"/>
</dbReference>
<dbReference type="EMBL" id="JBHUOS010000002">
    <property type="protein sequence ID" value="MFD2915301.1"/>
    <property type="molecule type" value="Genomic_DNA"/>
</dbReference>